<keyword evidence="2" id="KW-1185">Reference proteome</keyword>
<sequence>MCCSKDIAWTARACATAMLISQFCTQPKGMGVSQVTRAFLAELEARPTFLQEIYDAQTNDDDLNHFKIGDFMM</sequence>
<keyword evidence="1" id="KW-0346">Stress response</keyword>
<name>A0A0B0N1M0_GOSAR</name>
<evidence type="ECO:0000313" key="1">
    <source>
        <dbReference type="EMBL" id="KHG06482.1"/>
    </source>
</evidence>
<proteinExistence type="predicted"/>
<dbReference type="AlphaFoldDB" id="A0A0B0N1M0"/>
<organism evidence="1 2">
    <name type="scientific">Gossypium arboreum</name>
    <name type="common">Tree cotton</name>
    <name type="synonym">Gossypium nanking</name>
    <dbReference type="NCBI Taxonomy" id="29729"/>
    <lineage>
        <taxon>Eukaryota</taxon>
        <taxon>Viridiplantae</taxon>
        <taxon>Streptophyta</taxon>
        <taxon>Embryophyta</taxon>
        <taxon>Tracheophyta</taxon>
        <taxon>Spermatophyta</taxon>
        <taxon>Magnoliopsida</taxon>
        <taxon>eudicotyledons</taxon>
        <taxon>Gunneridae</taxon>
        <taxon>Pentapetalae</taxon>
        <taxon>rosids</taxon>
        <taxon>malvids</taxon>
        <taxon>Malvales</taxon>
        <taxon>Malvaceae</taxon>
        <taxon>Malvoideae</taxon>
        <taxon>Gossypium</taxon>
    </lineage>
</organism>
<comment type="caution">
    <text evidence="1">The sequence shown here is derived from an EMBL/GenBank/DDBJ whole genome shotgun (WGS) entry which is preliminary data.</text>
</comment>
<reference evidence="2" key="1">
    <citation type="submission" date="2014-09" db="EMBL/GenBank/DDBJ databases">
        <authorList>
            <person name="Mudge J."/>
            <person name="Ramaraj T."/>
            <person name="Lindquist I.E."/>
            <person name="Bharti A.K."/>
            <person name="Sundararajan A."/>
            <person name="Cameron C.T."/>
            <person name="Woodward J.E."/>
            <person name="May G.D."/>
            <person name="Brubaker C."/>
            <person name="Broadhvest J."/>
            <person name="Wilkins T.A."/>
        </authorList>
    </citation>
    <scope>NUCLEOTIDE SEQUENCE</scope>
    <source>
        <strain evidence="2">cv. AKA8401</strain>
    </source>
</reference>
<evidence type="ECO:0000313" key="2">
    <source>
        <dbReference type="Proteomes" id="UP000032142"/>
    </source>
</evidence>
<accession>A0A0B0N1M0</accession>
<gene>
    <name evidence="1" type="ORF">F383_32231</name>
</gene>
<dbReference type="Proteomes" id="UP000032142">
    <property type="component" value="Unassembled WGS sequence"/>
</dbReference>
<protein>
    <submittedName>
        <fullName evidence="1">Heat shock factor HSF30</fullName>
    </submittedName>
</protein>
<dbReference type="EMBL" id="JRRC01452806">
    <property type="protein sequence ID" value="KHG06482.1"/>
    <property type="molecule type" value="Genomic_DNA"/>
</dbReference>